<dbReference type="Proteomes" id="UP001558652">
    <property type="component" value="Unassembled WGS sequence"/>
</dbReference>
<dbReference type="AlphaFoldDB" id="A0ABD0YQM1"/>
<protein>
    <submittedName>
        <fullName evidence="1">Uncharacterized protein</fullName>
    </submittedName>
</protein>
<organism evidence="1 2">
    <name type="scientific">Ranatra chinensis</name>
    <dbReference type="NCBI Taxonomy" id="642074"/>
    <lineage>
        <taxon>Eukaryota</taxon>
        <taxon>Metazoa</taxon>
        <taxon>Ecdysozoa</taxon>
        <taxon>Arthropoda</taxon>
        <taxon>Hexapoda</taxon>
        <taxon>Insecta</taxon>
        <taxon>Pterygota</taxon>
        <taxon>Neoptera</taxon>
        <taxon>Paraneoptera</taxon>
        <taxon>Hemiptera</taxon>
        <taxon>Heteroptera</taxon>
        <taxon>Panheteroptera</taxon>
        <taxon>Nepomorpha</taxon>
        <taxon>Nepidae</taxon>
        <taxon>Ranatrinae</taxon>
        <taxon>Ranatra</taxon>
    </lineage>
</organism>
<comment type="caution">
    <text evidence="1">The sequence shown here is derived from an EMBL/GenBank/DDBJ whole genome shotgun (WGS) entry which is preliminary data.</text>
</comment>
<dbReference type="EMBL" id="JBFDAA010000012">
    <property type="protein sequence ID" value="KAL1123478.1"/>
    <property type="molecule type" value="Genomic_DNA"/>
</dbReference>
<evidence type="ECO:0000313" key="1">
    <source>
        <dbReference type="EMBL" id="KAL1123478.1"/>
    </source>
</evidence>
<sequence length="106" mass="11936">MASKRRNMFYENKKQGPTEIEAGDVNCLSDMKTAVLVLVLVAFAAVQATVVDTKAARKLADGDFLKRQKYVLGLLFGIGHKHTFKNEYQDYDIVANSQYYNVSLIK</sequence>
<gene>
    <name evidence="1" type="ORF">AAG570_002558</name>
</gene>
<proteinExistence type="predicted"/>
<accession>A0ABD0YQM1</accession>
<evidence type="ECO:0000313" key="2">
    <source>
        <dbReference type="Proteomes" id="UP001558652"/>
    </source>
</evidence>
<reference evidence="1 2" key="1">
    <citation type="submission" date="2024-07" db="EMBL/GenBank/DDBJ databases">
        <title>Chromosome-level genome assembly of the water stick insect Ranatra chinensis (Heteroptera: Nepidae).</title>
        <authorList>
            <person name="Liu X."/>
        </authorList>
    </citation>
    <scope>NUCLEOTIDE SEQUENCE [LARGE SCALE GENOMIC DNA]</scope>
    <source>
        <strain evidence="1">Cailab_2021Rc</strain>
        <tissue evidence="1">Muscle</tissue>
    </source>
</reference>
<name>A0ABD0YQM1_9HEMI</name>
<keyword evidence="2" id="KW-1185">Reference proteome</keyword>